<comment type="caution">
    <text evidence="1">The sequence shown here is derived from an EMBL/GenBank/DDBJ whole genome shotgun (WGS) entry which is preliminary data.</text>
</comment>
<accession>A0A0F9FI54</accession>
<protein>
    <submittedName>
        <fullName evidence="1">Uncharacterized protein</fullName>
    </submittedName>
</protein>
<dbReference type="AlphaFoldDB" id="A0A0F9FI54"/>
<sequence>MQESVLADAQEGEVMDTSKTNIKMADCPEIQKQLPEMAGKETYQVDGLDGRLFFHKGVEYHLVPSRWRSLTANKNFTWLPYQHQLQEMVGYSFATLLVEFEKFTVWRLCECSFPPETMEQLWLAFVMKEKYGKVWSGSNWITK</sequence>
<organism evidence="1">
    <name type="scientific">marine sediment metagenome</name>
    <dbReference type="NCBI Taxonomy" id="412755"/>
    <lineage>
        <taxon>unclassified sequences</taxon>
        <taxon>metagenomes</taxon>
        <taxon>ecological metagenomes</taxon>
    </lineage>
</organism>
<proteinExistence type="predicted"/>
<gene>
    <name evidence="1" type="ORF">LCGC14_1948180</name>
</gene>
<evidence type="ECO:0000313" key="1">
    <source>
        <dbReference type="EMBL" id="KKL86094.1"/>
    </source>
</evidence>
<reference evidence="1" key="1">
    <citation type="journal article" date="2015" name="Nature">
        <title>Complex archaea that bridge the gap between prokaryotes and eukaryotes.</title>
        <authorList>
            <person name="Spang A."/>
            <person name="Saw J.H."/>
            <person name="Jorgensen S.L."/>
            <person name="Zaremba-Niedzwiedzka K."/>
            <person name="Martijn J."/>
            <person name="Lind A.E."/>
            <person name="van Eijk R."/>
            <person name="Schleper C."/>
            <person name="Guy L."/>
            <person name="Ettema T.J."/>
        </authorList>
    </citation>
    <scope>NUCLEOTIDE SEQUENCE</scope>
</reference>
<name>A0A0F9FI54_9ZZZZ</name>
<dbReference type="EMBL" id="LAZR01021216">
    <property type="protein sequence ID" value="KKL86094.1"/>
    <property type="molecule type" value="Genomic_DNA"/>
</dbReference>